<proteinExistence type="predicted"/>
<dbReference type="SUPFAM" id="SSF51735">
    <property type="entry name" value="NAD(P)-binding Rossmann-fold domains"/>
    <property type="match status" value="1"/>
</dbReference>
<dbReference type="InterPro" id="IPR032095">
    <property type="entry name" value="Sacchrp_dh-like_C"/>
</dbReference>
<feature type="domain" description="Saccharopine dehydrogenase-like C-terminal" evidence="4">
    <location>
        <begin position="90"/>
        <end position="391"/>
    </location>
</feature>
<keyword evidence="2" id="KW-0457">Lysine biosynthesis</keyword>
<dbReference type="InterPro" id="IPR005097">
    <property type="entry name" value="Sacchrp_dh_NADP-bd"/>
</dbReference>
<dbReference type="EMBL" id="WIGN01000386">
    <property type="protein sequence ID" value="KAF6795457.1"/>
    <property type="molecule type" value="Genomic_DNA"/>
</dbReference>
<keyword evidence="1" id="KW-0560">Oxidoreductase</keyword>
<dbReference type="SUPFAM" id="SSF55347">
    <property type="entry name" value="Glyceraldehyde-3-phosphate dehydrogenase-like, C-terminal domain"/>
    <property type="match status" value="1"/>
</dbReference>
<dbReference type="GO" id="GO:0004753">
    <property type="term" value="F:saccharopine dehydrogenase activity"/>
    <property type="evidence" value="ECO:0007669"/>
    <property type="project" value="TreeGrafter"/>
</dbReference>
<comment type="caution">
    <text evidence="5">The sequence shown here is derived from an EMBL/GenBank/DDBJ whole genome shotgun (WGS) entry which is preliminary data.</text>
</comment>
<keyword evidence="6" id="KW-1185">Reference proteome</keyword>
<evidence type="ECO:0000313" key="5">
    <source>
        <dbReference type="EMBL" id="KAF6795457.1"/>
    </source>
</evidence>
<dbReference type="InterPro" id="IPR036291">
    <property type="entry name" value="NAD(P)-bd_dom_sf"/>
</dbReference>
<organism evidence="5 6">
    <name type="scientific">Colletotrichum sojae</name>
    <dbReference type="NCBI Taxonomy" id="2175907"/>
    <lineage>
        <taxon>Eukaryota</taxon>
        <taxon>Fungi</taxon>
        <taxon>Dikarya</taxon>
        <taxon>Ascomycota</taxon>
        <taxon>Pezizomycotina</taxon>
        <taxon>Sordariomycetes</taxon>
        <taxon>Hypocreomycetidae</taxon>
        <taxon>Glomerellales</taxon>
        <taxon>Glomerellaceae</taxon>
        <taxon>Colletotrichum</taxon>
        <taxon>Colletotrichum orchidearum species complex</taxon>
    </lineage>
</organism>
<reference evidence="5 6" key="1">
    <citation type="journal article" date="2020" name="Phytopathology">
        <title>Genome Sequence Resources of Colletotrichum truncatum, C. plurivorum, C. musicola, and C. sojae: Four Species Pathogenic to Soybean (Glycine max).</title>
        <authorList>
            <person name="Rogerio F."/>
            <person name="Boufleur T.R."/>
            <person name="Ciampi-Guillardi M."/>
            <person name="Sukno S.A."/>
            <person name="Thon M.R."/>
            <person name="Massola Junior N.S."/>
            <person name="Baroncelli R."/>
        </authorList>
    </citation>
    <scope>NUCLEOTIDE SEQUENCE [LARGE SCALE GENOMIC DNA]</scope>
    <source>
        <strain evidence="5 6">LFN0009</strain>
    </source>
</reference>
<dbReference type="Proteomes" id="UP000652219">
    <property type="component" value="Unassembled WGS sequence"/>
</dbReference>
<dbReference type="Gene3D" id="3.30.360.10">
    <property type="entry name" value="Dihydrodipicolinate Reductase, domain 2"/>
    <property type="match status" value="1"/>
</dbReference>
<evidence type="ECO:0000259" key="4">
    <source>
        <dbReference type="Pfam" id="PF16653"/>
    </source>
</evidence>
<gene>
    <name evidence="5" type="ORF">CSOJ01_13396</name>
</gene>
<dbReference type="Pfam" id="PF16653">
    <property type="entry name" value="Sacchrp_dh_C"/>
    <property type="match status" value="1"/>
</dbReference>
<dbReference type="Gene3D" id="1.10.1870.10">
    <property type="entry name" value="Domain 3, Saccharopine reductase"/>
    <property type="match status" value="1"/>
</dbReference>
<sequence length="398" mass="43405">MAPKKILVLGSGMVVKPCVDYLLRDPGNSVTIAGHDAVISLVPFVHHPIVVQAAIKSKTDVVTTSYVSPAIRALEASPTEAGITIVNEVGVDPGVDHLAAVKIIEEVREFYAYCGGLPAPEASDNPLRFKFSWSPRAALLSRQNSATFLKDGKEVTIDSRDLMASARPYHVMDGYSFLAYPNRNSVPFREYYRVPEAHTVIRGSLRYKGNPELVNALVNMGWLDATKKTWIASGMTWAELQQKATGAATASEVDLVAKVHELCSFPDAGERDAVLSGLRWMGLFSDDEALVQDSLLDTLSARLQTLCSFKDGERDLVMLQHKFVDTITSTLELLGDPNGYQAMSKSVGVTCGIATQMLLERHPAIAKPGVVAPYTNDLCDAIRARVEDEGIRMIEKVL</sequence>
<evidence type="ECO:0000313" key="6">
    <source>
        <dbReference type="Proteomes" id="UP000652219"/>
    </source>
</evidence>
<keyword evidence="2" id="KW-0028">Amino-acid biosynthesis</keyword>
<dbReference type="PANTHER" id="PTHR11133">
    <property type="entry name" value="SACCHAROPINE DEHYDROGENASE"/>
    <property type="match status" value="1"/>
</dbReference>
<dbReference type="InterPro" id="IPR051168">
    <property type="entry name" value="AASS"/>
</dbReference>
<protein>
    <submittedName>
        <fullName evidence="5">Saccharopine dehydrogenase</fullName>
    </submittedName>
</protein>
<dbReference type="PANTHER" id="PTHR11133:SF22">
    <property type="entry name" value="ALPHA-AMINOADIPIC SEMIALDEHYDE SYNTHASE, MITOCHONDRIAL"/>
    <property type="match status" value="1"/>
</dbReference>
<dbReference type="AlphaFoldDB" id="A0A8H6ML65"/>
<dbReference type="GO" id="GO:0019878">
    <property type="term" value="P:lysine biosynthetic process via aminoadipic acid"/>
    <property type="evidence" value="ECO:0007669"/>
    <property type="project" value="TreeGrafter"/>
</dbReference>
<dbReference type="GO" id="GO:0005737">
    <property type="term" value="C:cytoplasm"/>
    <property type="evidence" value="ECO:0007669"/>
    <property type="project" value="TreeGrafter"/>
</dbReference>
<accession>A0A8H6ML65</accession>
<evidence type="ECO:0000256" key="2">
    <source>
        <dbReference type="ARBA" id="ARBA00023154"/>
    </source>
</evidence>
<name>A0A8H6ML65_9PEZI</name>
<feature type="domain" description="Saccharopine dehydrogenase NADP binding" evidence="3">
    <location>
        <begin position="32"/>
        <end position="86"/>
    </location>
</feature>
<evidence type="ECO:0000256" key="1">
    <source>
        <dbReference type="ARBA" id="ARBA00023002"/>
    </source>
</evidence>
<dbReference type="Gene3D" id="3.40.50.720">
    <property type="entry name" value="NAD(P)-binding Rossmann-like Domain"/>
    <property type="match status" value="1"/>
</dbReference>
<dbReference type="Pfam" id="PF03435">
    <property type="entry name" value="Sacchrp_dh_NADP"/>
    <property type="match status" value="1"/>
</dbReference>
<evidence type="ECO:0000259" key="3">
    <source>
        <dbReference type="Pfam" id="PF03435"/>
    </source>
</evidence>